<sequence length="148" mass="15499">MTDVEHFEILAFPGAVVAPGGWEALAHVADHHADGLLHVPMEGGVVLHASTSGPIEPLSSAPGTVPTGQIGWIEQSDGLVTLGAAVPPGVLTSHMARMLDVIDTPIVLCTDRVLHITDLDEHIAEQVVRVLAPLGLVFDANSPLLTEF</sequence>
<dbReference type="Gene3D" id="3.90.480.20">
    <property type="match status" value="1"/>
</dbReference>
<proteinExistence type="predicted"/>
<dbReference type="KEGG" id="cted:CTEST_06560"/>
<reference evidence="2" key="2">
    <citation type="submission" date="2015-05" db="EMBL/GenBank/DDBJ databases">
        <title>Complete genome sequence of Corynebacterium testudinoris DSM 44614, recovered from necrotic lesions in the mouth of a tortoise.</title>
        <authorList>
            <person name="Ruckert C."/>
            <person name="Albersmeier A."/>
            <person name="Winkler A."/>
            <person name="Tauch A."/>
        </authorList>
    </citation>
    <scope>NUCLEOTIDE SEQUENCE [LARGE SCALE GENOMIC DNA]</scope>
    <source>
        <strain evidence="2">DSM 44614</strain>
    </source>
</reference>
<protein>
    <submittedName>
        <fullName evidence="1">Uncharacterized protein</fullName>
    </submittedName>
</protein>
<evidence type="ECO:0000313" key="2">
    <source>
        <dbReference type="Proteomes" id="UP000035540"/>
    </source>
</evidence>
<reference evidence="1 2" key="1">
    <citation type="journal article" date="2015" name="Genome Announc.">
        <title>Complete Genome Sequence of the Type Strain Corynebacterium testudinoris DSM 44614, Recovered from Necrotic Lesions in the Mouth of a Tortoise.</title>
        <authorList>
            <person name="Ruckert C."/>
            <person name="Kriete M."/>
            <person name="Jaenicke S."/>
            <person name="Winkler A."/>
            <person name="Tauch A."/>
        </authorList>
    </citation>
    <scope>NUCLEOTIDE SEQUENCE [LARGE SCALE GENOMIC DNA]</scope>
    <source>
        <strain evidence="1 2">DSM 44614</strain>
    </source>
</reference>
<name>A0A0G3H7L8_9CORY</name>
<dbReference type="OrthoDB" id="105450at2"/>
<dbReference type="SUPFAM" id="SSF55124">
    <property type="entry name" value="Nitrite/Sulfite reductase N-terminal domain-like"/>
    <property type="match status" value="1"/>
</dbReference>
<organism evidence="1 2">
    <name type="scientific">Corynebacterium testudinoris</name>
    <dbReference type="NCBI Taxonomy" id="136857"/>
    <lineage>
        <taxon>Bacteria</taxon>
        <taxon>Bacillati</taxon>
        <taxon>Actinomycetota</taxon>
        <taxon>Actinomycetes</taxon>
        <taxon>Mycobacteriales</taxon>
        <taxon>Corynebacteriaceae</taxon>
        <taxon>Corynebacterium</taxon>
    </lineage>
</organism>
<dbReference type="AlphaFoldDB" id="A0A0G3H7L8"/>
<dbReference type="STRING" id="136857.CTEST_06560"/>
<dbReference type="InterPro" id="IPR036136">
    <property type="entry name" value="Nit/Sulf_reduc_fer-like_dom_sf"/>
</dbReference>
<dbReference type="EMBL" id="CP011545">
    <property type="protein sequence ID" value="AKK08750.1"/>
    <property type="molecule type" value="Genomic_DNA"/>
</dbReference>
<keyword evidence="2" id="KW-1185">Reference proteome</keyword>
<accession>A0A0G3H7L8</accession>
<gene>
    <name evidence="1" type="ORF">CTEST_06560</name>
</gene>
<dbReference type="GO" id="GO:0016491">
    <property type="term" value="F:oxidoreductase activity"/>
    <property type="evidence" value="ECO:0007669"/>
    <property type="project" value="InterPro"/>
</dbReference>
<dbReference type="Proteomes" id="UP000035540">
    <property type="component" value="Chromosome"/>
</dbReference>
<dbReference type="PATRIC" id="fig|136857.5.peg.1304"/>
<evidence type="ECO:0000313" key="1">
    <source>
        <dbReference type="EMBL" id="AKK08750.1"/>
    </source>
</evidence>
<dbReference type="RefSeq" id="WP_052844318.1">
    <property type="nucleotide sequence ID" value="NZ_CP011545.1"/>
</dbReference>